<dbReference type="PANTHER" id="PTHR22642:SF21">
    <property type="entry name" value="PERIPLASMIC PROTEIN"/>
    <property type="match status" value="1"/>
</dbReference>
<feature type="domain" description="Amidohydrolase 3" evidence="1">
    <location>
        <begin position="52"/>
        <end position="534"/>
    </location>
</feature>
<evidence type="ECO:0000259" key="1">
    <source>
        <dbReference type="Pfam" id="PF07969"/>
    </source>
</evidence>
<dbReference type="GO" id="GO:0016810">
    <property type="term" value="F:hydrolase activity, acting on carbon-nitrogen (but not peptide) bonds"/>
    <property type="evidence" value="ECO:0007669"/>
    <property type="project" value="InterPro"/>
</dbReference>
<protein>
    <submittedName>
        <fullName evidence="2">Amidohydrolase</fullName>
    </submittedName>
</protein>
<dbReference type="AlphaFoldDB" id="A0A8J7LV20"/>
<evidence type="ECO:0000313" key="2">
    <source>
        <dbReference type="EMBL" id="MBJ6724435.1"/>
    </source>
</evidence>
<keyword evidence="3" id="KW-1185">Reference proteome</keyword>
<dbReference type="Gene3D" id="2.30.40.10">
    <property type="entry name" value="Urease, subunit C, domain 1"/>
    <property type="match status" value="1"/>
</dbReference>
<dbReference type="Proteomes" id="UP000636888">
    <property type="component" value="Unassembled WGS sequence"/>
</dbReference>
<dbReference type="EMBL" id="JAEMHM010000005">
    <property type="protein sequence ID" value="MBJ6724435.1"/>
    <property type="molecule type" value="Genomic_DNA"/>
</dbReference>
<gene>
    <name evidence="2" type="ORF">JFN93_06930</name>
</gene>
<dbReference type="CDD" id="cd01300">
    <property type="entry name" value="YtcJ_like"/>
    <property type="match status" value="1"/>
</dbReference>
<dbReference type="InterPro" id="IPR011059">
    <property type="entry name" value="Metal-dep_hydrolase_composite"/>
</dbReference>
<comment type="caution">
    <text evidence="2">The sequence shown here is derived from an EMBL/GenBank/DDBJ whole genome shotgun (WGS) entry which is preliminary data.</text>
</comment>
<accession>A0A8J7LV20</accession>
<organism evidence="2 3">
    <name type="scientific">Geomesophilobacter sediminis</name>
    <dbReference type="NCBI Taxonomy" id="2798584"/>
    <lineage>
        <taxon>Bacteria</taxon>
        <taxon>Pseudomonadati</taxon>
        <taxon>Thermodesulfobacteriota</taxon>
        <taxon>Desulfuromonadia</taxon>
        <taxon>Geobacterales</taxon>
        <taxon>Geobacteraceae</taxon>
        <taxon>Geomesophilobacter</taxon>
    </lineage>
</organism>
<reference evidence="2" key="1">
    <citation type="submission" date="2020-12" db="EMBL/GenBank/DDBJ databases">
        <title>Geomonas sp. Red875, isolated from river sediment.</title>
        <authorList>
            <person name="Xu Z."/>
            <person name="Zhang Z."/>
            <person name="Masuda Y."/>
            <person name="Itoh H."/>
            <person name="Senoo K."/>
        </authorList>
    </citation>
    <scope>NUCLEOTIDE SEQUENCE</scope>
    <source>
        <strain evidence="2">Red875</strain>
    </source>
</reference>
<dbReference type="InterPro" id="IPR033932">
    <property type="entry name" value="YtcJ-like"/>
</dbReference>
<dbReference type="RefSeq" id="WP_199383285.1">
    <property type="nucleotide sequence ID" value="NZ_JAEMHM010000005.1"/>
</dbReference>
<dbReference type="PANTHER" id="PTHR22642">
    <property type="entry name" value="IMIDAZOLONEPROPIONASE"/>
    <property type="match status" value="1"/>
</dbReference>
<dbReference type="Gene3D" id="3.20.20.140">
    <property type="entry name" value="Metal-dependent hydrolases"/>
    <property type="match status" value="1"/>
</dbReference>
<name>A0A8J7LV20_9BACT</name>
<dbReference type="InterPro" id="IPR032466">
    <property type="entry name" value="Metal_Hydrolase"/>
</dbReference>
<dbReference type="SUPFAM" id="SSF51338">
    <property type="entry name" value="Composite domain of metallo-dependent hydrolases"/>
    <property type="match status" value="1"/>
</dbReference>
<dbReference type="SUPFAM" id="SSF51556">
    <property type="entry name" value="Metallo-dependent hydrolases"/>
    <property type="match status" value="1"/>
</dbReference>
<proteinExistence type="predicted"/>
<dbReference type="Pfam" id="PF07969">
    <property type="entry name" value="Amidohydro_3"/>
    <property type="match status" value="1"/>
</dbReference>
<evidence type="ECO:0000313" key="3">
    <source>
        <dbReference type="Proteomes" id="UP000636888"/>
    </source>
</evidence>
<dbReference type="Gene3D" id="3.10.310.70">
    <property type="match status" value="1"/>
</dbReference>
<sequence>MNAPHVVLHNGAITTLDERHPQVSAVAVTGGQITAIGGDELLATADDKTQRIDLKGRRVIPGLNDSHLHVIRGGLNYNMELRWDGVPSLAEALQMLRDQARRTPPPQWVRVIGGWTEFQFAERRMPTLDQINEAAPDTPVFVLHLYDRALLNAAALRIMGYNRDTPNPPAGEIQRDKAGNPTGLLIARPNAMILYASLAKGPKLSFDDQLNSTRHFMRELNRLGLTSAIDAGGGFQNYPDDYKVIGQLASNRQMTLRIAYNLFTQHPKGEFEDFTNWVHSASPGQGDDFYRLNGAGEMLIFSAADFEDFLEPRPELPRELEGELTRVIRLLAENRWPFRLHATYDESISRFLDVFETVNREIPFSGLRWFFDHAETVTPQNLERIKSLGGGIAIQDRMAFQGEYFRERYGRDAAEHSPPVTRMLEMGIPVGAGTDATRVSSYNPWVSLYWLVTGRTVGGMQLYPEANRIDRLAALRLYTVGSSWFSGEDGKKGMLVPGQFADLAVLSSDYLTVPDEEIKRIESVLTMVGGQIVHGTGEFGTMAPPLPPVSPDWSPVSNYGGYHGAASTATATNSMKAVCCSHSIPQGRSQKTAPLWRGIGCDCFAF</sequence>
<dbReference type="InterPro" id="IPR013108">
    <property type="entry name" value="Amidohydro_3"/>
</dbReference>